<dbReference type="RefSeq" id="WP_338686070.1">
    <property type="nucleotide sequence ID" value="NZ_AP024702.1"/>
</dbReference>
<gene>
    <name evidence="2" type="ORF">HAHE_33740</name>
</gene>
<protein>
    <recommendedName>
        <fullName evidence="1">DUF5069 domain-containing protein</fullName>
    </recommendedName>
</protein>
<dbReference type="InterPro" id="IPR031849">
    <property type="entry name" value="DUF5069"/>
</dbReference>
<proteinExistence type="predicted"/>
<evidence type="ECO:0000259" key="1">
    <source>
        <dbReference type="Pfam" id="PF16798"/>
    </source>
</evidence>
<dbReference type="Proteomes" id="UP001374893">
    <property type="component" value="Chromosome"/>
</dbReference>
<accession>A0ABM7RGR5</accession>
<keyword evidence="3" id="KW-1185">Reference proteome</keyword>
<organism evidence="2 3">
    <name type="scientific">Haloferula helveola</name>
    <dbReference type="NCBI Taxonomy" id="490095"/>
    <lineage>
        <taxon>Bacteria</taxon>
        <taxon>Pseudomonadati</taxon>
        <taxon>Verrucomicrobiota</taxon>
        <taxon>Verrucomicrobiia</taxon>
        <taxon>Verrucomicrobiales</taxon>
        <taxon>Verrucomicrobiaceae</taxon>
        <taxon>Haloferula</taxon>
    </lineage>
</organism>
<name>A0ABM7RGR5_9BACT</name>
<evidence type="ECO:0000313" key="2">
    <source>
        <dbReference type="EMBL" id="BCX49466.1"/>
    </source>
</evidence>
<dbReference type="EMBL" id="AP024702">
    <property type="protein sequence ID" value="BCX49466.1"/>
    <property type="molecule type" value="Genomic_DNA"/>
</dbReference>
<sequence>MSDSFPRSPYDETDGVVYFPRMCDKIRQHAEGRLAPDYHANLGRGMDLWTCQFFGIDYEDLAKRVREGATDAEALAWAREAGIDRPEHDFAWWSAYMRTRGFRDDLAERLKARKAESGFENREDIVTFMDYIDADEGR</sequence>
<reference evidence="2 3" key="1">
    <citation type="submission" date="2021-06" db="EMBL/GenBank/DDBJ databases">
        <title>Complete genome of Haloferula helveola possessing various polysaccharide degrading enzymes.</title>
        <authorList>
            <person name="Takami H."/>
            <person name="Huang C."/>
            <person name="Hamasaki K."/>
        </authorList>
    </citation>
    <scope>NUCLEOTIDE SEQUENCE [LARGE SCALE GENOMIC DNA]</scope>
    <source>
        <strain evidence="2 3">CN-1</strain>
    </source>
</reference>
<evidence type="ECO:0000313" key="3">
    <source>
        <dbReference type="Proteomes" id="UP001374893"/>
    </source>
</evidence>
<feature type="domain" description="DUF5069" evidence="1">
    <location>
        <begin position="4"/>
        <end position="138"/>
    </location>
</feature>
<dbReference type="Pfam" id="PF16798">
    <property type="entry name" value="DUF5069"/>
    <property type="match status" value="1"/>
</dbReference>